<dbReference type="EMBL" id="JAJVKT010000003">
    <property type="protein sequence ID" value="MCE7507663.1"/>
    <property type="molecule type" value="Genomic_DNA"/>
</dbReference>
<dbReference type="Pfam" id="PF00753">
    <property type="entry name" value="Lactamase_B"/>
    <property type="match status" value="1"/>
</dbReference>
<dbReference type="AlphaFoldDB" id="A0A9Q3W1T2"/>
<dbReference type="Proteomes" id="UP001107961">
    <property type="component" value="Unassembled WGS sequence"/>
</dbReference>
<organism evidence="4 5">
    <name type="scientific">Alloalcanivorax xenomutans</name>
    <dbReference type="NCBI Taxonomy" id="1094342"/>
    <lineage>
        <taxon>Bacteria</taxon>
        <taxon>Pseudomonadati</taxon>
        <taxon>Pseudomonadota</taxon>
        <taxon>Gammaproteobacteria</taxon>
        <taxon>Oceanospirillales</taxon>
        <taxon>Alcanivoracaceae</taxon>
        <taxon>Alloalcanivorax</taxon>
    </lineage>
</organism>
<evidence type="ECO:0000259" key="2">
    <source>
        <dbReference type="SMART" id="SM00849"/>
    </source>
</evidence>
<keyword evidence="1" id="KW-0378">Hydrolase</keyword>
<dbReference type="GO" id="GO:0004521">
    <property type="term" value="F:RNA endonuclease activity"/>
    <property type="evidence" value="ECO:0007669"/>
    <property type="project" value="TreeGrafter"/>
</dbReference>
<dbReference type="Pfam" id="PF10996">
    <property type="entry name" value="Beta-Casp"/>
    <property type="match status" value="1"/>
</dbReference>
<dbReference type="PANTHER" id="PTHR11203:SF37">
    <property type="entry name" value="INTEGRATOR COMPLEX SUBUNIT 11"/>
    <property type="match status" value="1"/>
</dbReference>
<feature type="domain" description="Metallo-beta-lactamase" evidence="2">
    <location>
        <begin position="21"/>
        <end position="231"/>
    </location>
</feature>
<dbReference type="Pfam" id="PF07521">
    <property type="entry name" value="RMMBL"/>
    <property type="match status" value="1"/>
</dbReference>
<dbReference type="SMART" id="SM00849">
    <property type="entry name" value="Lactamase_B"/>
    <property type="match status" value="1"/>
</dbReference>
<protein>
    <submittedName>
        <fullName evidence="4">MBL fold metallo-hydrolase</fullName>
    </submittedName>
</protein>
<dbReference type="InterPro" id="IPR001279">
    <property type="entry name" value="Metallo-B-lactamas"/>
</dbReference>
<accession>A0A9Q3W1T2</accession>
<name>A0A9Q3W1T2_9GAMM</name>
<dbReference type="PANTHER" id="PTHR11203">
    <property type="entry name" value="CLEAVAGE AND POLYADENYLATION SPECIFICITY FACTOR FAMILY MEMBER"/>
    <property type="match status" value="1"/>
</dbReference>
<dbReference type="GO" id="GO:0016787">
    <property type="term" value="F:hydrolase activity"/>
    <property type="evidence" value="ECO:0007669"/>
    <property type="project" value="UniProtKB-KW"/>
</dbReference>
<sequence>MHQPQTTWPEIRHHGAVDGVTGSAHELCLDHQHSLLVDCGLFQGRDQGPGGANADDLAIDFPVAQVKALVITHVHIDHVGRIPWLLAAGFKGPILCSQPSAKLLPIVLEDAFKLGFSRRPEDIDRYLRVIKRRLVPLPYDQWHTALGAGNGQIRIRLRRAGHILGSAYVECDVKGPPGRHRVVFSGDLGAPHAPMLPAPKPPHGCDTLVIESTYGDRNHEDRKERQARLQRVLTRALQDQGTVLIPAFSIGRTQELLYELEDILHRNPKSRVHKTLPWNELPVILDSPLASRFTRAYRELRPYWEQEALKRITKGRKPLGFKQLIKVDDHDAHLRMVRHLADSARPAVVISGSGMCTGGRIVNYLKAMLHDPRHNVLFVGYQGKGTPGRQIQRQGQGGTVTLDGENHAIQAGVDNLGGYSAHADQQGLIRFVTGMRKAPTAIRIVHGDDGSKRKLQRELSRLLPQCRILYPCGSQPAGE</sequence>
<evidence type="ECO:0000259" key="3">
    <source>
        <dbReference type="SMART" id="SM01027"/>
    </source>
</evidence>
<evidence type="ECO:0000256" key="1">
    <source>
        <dbReference type="ARBA" id="ARBA00022801"/>
    </source>
</evidence>
<dbReference type="SUPFAM" id="SSF56281">
    <property type="entry name" value="Metallo-hydrolase/oxidoreductase"/>
    <property type="match status" value="1"/>
</dbReference>
<dbReference type="RefSeq" id="WP_233924906.1">
    <property type="nucleotide sequence ID" value="NZ_JAJVKT010000003.1"/>
</dbReference>
<gene>
    <name evidence="4" type="ORF">LZG35_03355</name>
</gene>
<comment type="caution">
    <text evidence="4">The sequence shown here is derived from an EMBL/GenBank/DDBJ whole genome shotgun (WGS) entry which is preliminary data.</text>
</comment>
<dbReference type="SMART" id="SM01027">
    <property type="entry name" value="Beta-Casp"/>
    <property type="match status" value="1"/>
</dbReference>
<dbReference type="InterPro" id="IPR011108">
    <property type="entry name" value="RMMBL"/>
</dbReference>
<dbReference type="Gene3D" id="3.40.50.10890">
    <property type="match status" value="1"/>
</dbReference>
<dbReference type="Gene3D" id="3.60.15.10">
    <property type="entry name" value="Ribonuclease Z/Hydroxyacylglutathione hydrolase-like"/>
    <property type="match status" value="1"/>
</dbReference>
<feature type="domain" description="Beta-Casp" evidence="3">
    <location>
        <begin position="253"/>
        <end position="391"/>
    </location>
</feature>
<dbReference type="InterPro" id="IPR036866">
    <property type="entry name" value="RibonucZ/Hydroxyglut_hydro"/>
</dbReference>
<reference evidence="4" key="1">
    <citation type="submission" date="2022-01" db="EMBL/GenBank/DDBJ databases">
        <authorList>
            <person name="Karlyshev A.V."/>
            <person name="Jaspars M."/>
        </authorList>
    </citation>
    <scope>NUCLEOTIDE SEQUENCE</scope>
    <source>
        <strain evidence="4">AGSA3-2</strain>
    </source>
</reference>
<evidence type="ECO:0000313" key="4">
    <source>
        <dbReference type="EMBL" id="MCE7507663.1"/>
    </source>
</evidence>
<evidence type="ECO:0000313" key="5">
    <source>
        <dbReference type="Proteomes" id="UP001107961"/>
    </source>
</evidence>
<dbReference type="InterPro" id="IPR050698">
    <property type="entry name" value="MBL"/>
</dbReference>
<proteinExistence type="predicted"/>
<keyword evidence="5" id="KW-1185">Reference proteome</keyword>
<dbReference type="CDD" id="cd16295">
    <property type="entry name" value="TTHA0252-CPSF-like_MBL-fold"/>
    <property type="match status" value="1"/>
</dbReference>
<dbReference type="InterPro" id="IPR022712">
    <property type="entry name" value="Beta_Casp"/>
</dbReference>